<dbReference type="PROSITE" id="PS51257">
    <property type="entry name" value="PROKAR_LIPOPROTEIN"/>
    <property type="match status" value="1"/>
</dbReference>
<evidence type="ECO:0000313" key="3">
    <source>
        <dbReference type="Proteomes" id="UP000542720"/>
    </source>
</evidence>
<dbReference type="Pfam" id="PF07044">
    <property type="entry name" value="DUF1329"/>
    <property type="match status" value="1"/>
</dbReference>
<dbReference type="Proteomes" id="UP000542720">
    <property type="component" value="Unassembled WGS sequence"/>
</dbReference>
<reference evidence="2 3" key="1">
    <citation type="submission" date="2020-08" db="EMBL/GenBank/DDBJ databases">
        <authorList>
            <person name="Kim C.M."/>
        </authorList>
    </citation>
    <scope>NUCLEOTIDE SEQUENCE [LARGE SCALE GENOMIC DNA]</scope>
    <source>
        <strain evidence="2 3">UL070</strain>
    </source>
</reference>
<evidence type="ECO:0000313" key="2">
    <source>
        <dbReference type="EMBL" id="MBB2494519.1"/>
    </source>
</evidence>
<comment type="caution">
    <text evidence="2">The sequence shown here is derived from an EMBL/GenBank/DDBJ whole genome shotgun (WGS) entry which is preliminary data.</text>
</comment>
<accession>A0A7W4Q9C4</accession>
<sequence>MTAFYKTHLVAALALISCGHVLAASDVSRLGQDLTPVGAEKAGNADGSIPAWDGGLPMTKDAFDPATGYKDPYAADKPLLTITAANAESYKDKISEGQLAMLRRHPDTWKMNIYPTHRSASFPQFVYDAAKVNAEQTKLTEDGNGITEAKVATPFPLPKSGLELIWNHLLRYRGNAVQRTNAGANIQAGGSYTIGKNRDIYLYNRDFRNDGSQEGNMLFYYLQETLAPPRDAGGVRLIQDTVNQTIAPRQSWAYTPGQRRVRRSPTVGYDTPTAGGLMTVDDVDMFNGAPDRFTWEIMGKKEMYVPYNSYRFASRTNTYKDIIQKTHINPDLTRYELHRVWHVRAKLKPGVRHIYSQRDFYFDEDSYQILVAESRDSRGALWRLAETYIINYYDHQIIWTSGEAQYDLISGRYTINALAQEETPVNFDVKPDLKEFTPARLRQAGVR</sequence>
<dbReference type="RefSeq" id="WP_183088096.1">
    <property type="nucleotide sequence ID" value="NZ_JACJUD010000002.1"/>
</dbReference>
<dbReference type="AlphaFoldDB" id="A0A7W4Q9C4"/>
<gene>
    <name evidence="2" type="ORF">H3H51_05770</name>
</gene>
<dbReference type="Gene3D" id="2.50.20.10">
    <property type="entry name" value="Lipoprotein localisation LolA/LolB/LppX"/>
    <property type="match status" value="1"/>
</dbReference>
<evidence type="ECO:0000256" key="1">
    <source>
        <dbReference type="SAM" id="SignalP"/>
    </source>
</evidence>
<feature type="chain" id="PRO_5030641199" evidence="1">
    <location>
        <begin position="24"/>
        <end position="447"/>
    </location>
</feature>
<proteinExistence type="predicted"/>
<keyword evidence="1" id="KW-0732">Signal</keyword>
<name>A0A7W4Q9C4_9GAMM</name>
<feature type="signal peptide" evidence="1">
    <location>
        <begin position="1"/>
        <end position="23"/>
    </location>
</feature>
<dbReference type="InterPro" id="IPR010752">
    <property type="entry name" value="DUF1329"/>
</dbReference>
<keyword evidence="3" id="KW-1185">Reference proteome</keyword>
<dbReference type="EMBL" id="JACJUD010000002">
    <property type="protein sequence ID" value="MBB2494519.1"/>
    <property type="molecule type" value="Genomic_DNA"/>
</dbReference>
<organism evidence="2 3">
    <name type="scientific">Aquipseudomonas ullengensis</name>
    <dbReference type="NCBI Taxonomy" id="2759166"/>
    <lineage>
        <taxon>Bacteria</taxon>
        <taxon>Pseudomonadati</taxon>
        <taxon>Pseudomonadota</taxon>
        <taxon>Gammaproteobacteria</taxon>
        <taxon>Pseudomonadales</taxon>
        <taxon>Pseudomonadaceae</taxon>
        <taxon>Aquipseudomonas</taxon>
    </lineage>
</organism>
<dbReference type="CDD" id="cd16329">
    <property type="entry name" value="LolA_like"/>
    <property type="match status" value="1"/>
</dbReference>
<protein>
    <submittedName>
        <fullName evidence="2">DUF1329 domain-containing protein</fullName>
    </submittedName>
</protein>